<dbReference type="GO" id="GO:0006508">
    <property type="term" value="P:proteolysis"/>
    <property type="evidence" value="ECO:0007669"/>
    <property type="project" value="UniProtKB-KW"/>
</dbReference>
<evidence type="ECO:0000313" key="6">
    <source>
        <dbReference type="EMBL" id="AZU05081.1"/>
    </source>
</evidence>
<organism evidence="6 7">
    <name type="scientific">Glycocaulis alkaliphilus</name>
    <dbReference type="NCBI Taxonomy" id="1434191"/>
    <lineage>
        <taxon>Bacteria</taxon>
        <taxon>Pseudomonadati</taxon>
        <taxon>Pseudomonadota</taxon>
        <taxon>Alphaproteobacteria</taxon>
        <taxon>Maricaulales</taxon>
        <taxon>Maricaulaceae</taxon>
        <taxon>Glycocaulis</taxon>
    </lineage>
</organism>
<evidence type="ECO:0000313" key="7">
    <source>
        <dbReference type="Proteomes" id="UP000286954"/>
    </source>
</evidence>
<dbReference type="Gene3D" id="2.40.10.120">
    <property type="match status" value="1"/>
</dbReference>
<name>A0A3T0ECR8_9PROT</name>
<evidence type="ECO:0000259" key="5">
    <source>
        <dbReference type="PROSITE" id="PS50106"/>
    </source>
</evidence>
<keyword evidence="3" id="KW-0378">Hydrolase</keyword>
<dbReference type="OrthoDB" id="9758917at2"/>
<dbReference type="PANTHER" id="PTHR22939">
    <property type="entry name" value="SERINE PROTEASE FAMILY S1C HTRA-RELATED"/>
    <property type="match status" value="1"/>
</dbReference>
<dbReference type="EMBL" id="CP018911">
    <property type="protein sequence ID" value="AZU05081.1"/>
    <property type="molecule type" value="Genomic_DNA"/>
</dbReference>
<dbReference type="Proteomes" id="UP000286954">
    <property type="component" value="Chromosome"/>
</dbReference>
<dbReference type="InterPro" id="IPR036034">
    <property type="entry name" value="PDZ_sf"/>
</dbReference>
<keyword evidence="4" id="KW-0720">Serine protease</keyword>
<dbReference type="Pfam" id="PF00595">
    <property type="entry name" value="PDZ"/>
    <property type="match status" value="1"/>
</dbReference>
<dbReference type="Gene3D" id="2.30.42.10">
    <property type="match status" value="2"/>
</dbReference>
<protein>
    <submittedName>
        <fullName evidence="6">Protease Do</fullName>
    </submittedName>
</protein>
<evidence type="ECO:0000256" key="2">
    <source>
        <dbReference type="ARBA" id="ARBA00022670"/>
    </source>
</evidence>
<dbReference type="InterPro" id="IPR041489">
    <property type="entry name" value="PDZ_6"/>
</dbReference>
<reference evidence="6 7" key="1">
    <citation type="submission" date="2016-12" db="EMBL/GenBank/DDBJ databases">
        <title>The genome of dimorphic prosthecate Glycocaulis alkaliphilus 6b-8t, isolated from crude oil dictates its adaptability in petroleum environments.</title>
        <authorList>
            <person name="Wu X.-L."/>
            <person name="Geng S."/>
        </authorList>
    </citation>
    <scope>NUCLEOTIDE SEQUENCE [LARGE SCALE GENOMIC DNA]</scope>
    <source>
        <strain evidence="6 7">6B-8</strain>
    </source>
</reference>
<comment type="similarity">
    <text evidence="1">Belongs to the peptidase S1C family.</text>
</comment>
<accession>A0A3T0ECR8</accession>
<dbReference type="PROSITE" id="PS50106">
    <property type="entry name" value="PDZ"/>
    <property type="match status" value="2"/>
</dbReference>
<dbReference type="Pfam" id="PF17820">
    <property type="entry name" value="PDZ_6"/>
    <property type="match status" value="1"/>
</dbReference>
<dbReference type="PRINTS" id="PR00834">
    <property type="entry name" value="PROTEASES2C"/>
</dbReference>
<dbReference type="KEGG" id="gak:X907_2569"/>
<dbReference type="PANTHER" id="PTHR22939:SF129">
    <property type="entry name" value="SERINE PROTEASE HTRA2, MITOCHONDRIAL"/>
    <property type="match status" value="1"/>
</dbReference>
<dbReference type="GO" id="GO:0004252">
    <property type="term" value="F:serine-type endopeptidase activity"/>
    <property type="evidence" value="ECO:0007669"/>
    <property type="project" value="InterPro"/>
</dbReference>
<sequence>MPEPLMPYSTTRALIASALLAALLAVAQLNAGWRPGQAAAPAAETQVPGSAPFEGGEAVIRSVVTVYAERSVSQPVMVMNEAGEEGARNSAEDQTGWSWRSGSGFAVAEGGYVLTNFHVVSGARRIEARLANGRRVGAELIGADPLTDLALLRVQADLPALEWGDDVALRLGAPVLAVGSPLDFHLSVSSGVVGGFARAYDGADPVGYIQHDAALNPGNSGGPLLDRHGRVVGVNTAIPQEAFFNVGISLAIPSGIAREVAETLMERGQLERGYLGLTVRALHGPLASAMGRQSGEGVLIEAVDPDSAAAGAGIRAGQTLLAVNGIDLSTPRDLARALLLARPGERAALSLHDGQARYRVEVWLDRRPDNQDLAASRDLGFEPVSRRGYGISFAASEGAGVQVASVVPGSPAAQAGLREGDAVLAIGATDITDAGEAQVRLMLARRQVALRVLRGGDDVPRYIALALDEGATAHAPDHAAFADASGGPF</sequence>
<dbReference type="SUPFAM" id="SSF50494">
    <property type="entry name" value="Trypsin-like serine proteases"/>
    <property type="match status" value="1"/>
</dbReference>
<evidence type="ECO:0000256" key="4">
    <source>
        <dbReference type="ARBA" id="ARBA00022825"/>
    </source>
</evidence>
<dbReference type="InterPro" id="IPR001478">
    <property type="entry name" value="PDZ"/>
</dbReference>
<proteinExistence type="inferred from homology"/>
<dbReference type="InterPro" id="IPR001940">
    <property type="entry name" value="Peptidase_S1C"/>
</dbReference>
<feature type="domain" description="PDZ" evidence="5">
    <location>
        <begin position="378"/>
        <end position="456"/>
    </location>
</feature>
<keyword evidence="7" id="KW-1185">Reference proteome</keyword>
<dbReference type="SUPFAM" id="SSF50156">
    <property type="entry name" value="PDZ domain-like"/>
    <property type="match status" value="2"/>
</dbReference>
<evidence type="ECO:0000256" key="1">
    <source>
        <dbReference type="ARBA" id="ARBA00010541"/>
    </source>
</evidence>
<dbReference type="AlphaFoldDB" id="A0A3T0ECR8"/>
<dbReference type="SMART" id="SM00228">
    <property type="entry name" value="PDZ"/>
    <property type="match status" value="2"/>
</dbReference>
<dbReference type="Pfam" id="PF13365">
    <property type="entry name" value="Trypsin_2"/>
    <property type="match status" value="1"/>
</dbReference>
<dbReference type="InterPro" id="IPR009003">
    <property type="entry name" value="Peptidase_S1_PA"/>
</dbReference>
<keyword evidence="2 6" id="KW-0645">Protease</keyword>
<evidence type="ECO:0000256" key="3">
    <source>
        <dbReference type="ARBA" id="ARBA00022801"/>
    </source>
</evidence>
<gene>
    <name evidence="6" type="ORF">X907_2569</name>
</gene>
<feature type="domain" description="PDZ" evidence="5">
    <location>
        <begin position="264"/>
        <end position="329"/>
    </location>
</feature>